<comment type="caution">
    <text evidence="2">The sequence shown here is derived from an EMBL/GenBank/DDBJ whole genome shotgun (WGS) entry which is preliminary data.</text>
</comment>
<dbReference type="InterPro" id="IPR001853">
    <property type="entry name" value="DSBA-like_thioredoxin_dom"/>
</dbReference>
<keyword evidence="3" id="KW-1185">Reference proteome</keyword>
<dbReference type="InterPro" id="IPR036249">
    <property type="entry name" value="Thioredoxin-like_sf"/>
</dbReference>
<evidence type="ECO:0000313" key="3">
    <source>
        <dbReference type="Proteomes" id="UP000468735"/>
    </source>
</evidence>
<dbReference type="Proteomes" id="UP000468735">
    <property type="component" value="Unassembled WGS sequence"/>
</dbReference>
<gene>
    <name evidence="2" type="ORF">F8566_08145</name>
</gene>
<protein>
    <submittedName>
        <fullName evidence="2">DsbA family oxidoreductase</fullName>
    </submittedName>
</protein>
<evidence type="ECO:0000259" key="1">
    <source>
        <dbReference type="Pfam" id="PF01323"/>
    </source>
</evidence>
<dbReference type="PANTHER" id="PTHR13887:SF41">
    <property type="entry name" value="THIOREDOXIN SUPERFAMILY PROTEIN"/>
    <property type="match status" value="1"/>
</dbReference>
<feature type="domain" description="DSBA-like thioredoxin" evidence="1">
    <location>
        <begin position="81"/>
        <end position="270"/>
    </location>
</feature>
<reference evidence="2 3" key="1">
    <citation type="submission" date="2019-09" db="EMBL/GenBank/DDBJ databases">
        <title>Actinomadura physcomitrii sp. nov., a novel actinomycete isolated from moss [Physcomitrium sphaericum (Ludw) Fuernr].</title>
        <authorList>
            <person name="Zhuang X."/>
            <person name="Liu C."/>
        </authorList>
    </citation>
    <scope>NUCLEOTIDE SEQUENCE [LARGE SCALE GENOMIC DNA]</scope>
    <source>
        <strain evidence="2 3">HMC1</strain>
    </source>
</reference>
<dbReference type="EMBL" id="WBMT01000003">
    <property type="protein sequence ID" value="KAB2350916.1"/>
    <property type="molecule type" value="Genomic_DNA"/>
</dbReference>
<name>A0A6H9YSC8_9ACTN</name>
<organism evidence="2 3">
    <name type="scientific">Actinomadura rudentiformis</name>
    <dbReference type="NCBI Taxonomy" id="359158"/>
    <lineage>
        <taxon>Bacteria</taxon>
        <taxon>Bacillati</taxon>
        <taxon>Actinomycetota</taxon>
        <taxon>Actinomycetes</taxon>
        <taxon>Streptosporangiales</taxon>
        <taxon>Thermomonosporaceae</taxon>
        <taxon>Actinomadura</taxon>
    </lineage>
</organism>
<dbReference type="Gene3D" id="3.40.30.10">
    <property type="entry name" value="Glutaredoxin"/>
    <property type="match status" value="1"/>
</dbReference>
<dbReference type="OrthoDB" id="9799122at2"/>
<dbReference type="Pfam" id="PF01323">
    <property type="entry name" value="DSBA"/>
    <property type="match status" value="1"/>
</dbReference>
<dbReference type="AlphaFoldDB" id="A0A6H9YSC8"/>
<dbReference type="CDD" id="cd03024">
    <property type="entry name" value="DsbA_FrnE"/>
    <property type="match status" value="1"/>
</dbReference>
<sequence length="280" mass="30185">MGGRLSHRGRLGLDASGQEHRVGGVRGGHAGGARRAFRCRGDLPGRGRAFRGRVEVPAARRAAGLVLRAASDLRGERVVKVEIILDVPCVWSYFAFNRFQRVAARVREAGGELEVGFLPFQLAPEATPEGEFKVDVLRRSFGDGTADAITGITAKAAEEGLVFRHERAIYSNTFEAHRLIAVASAQGKGEEMVERLFRAHHTDELNVGDVDVLRSLAEEVGVTWSDEGAEKLRAELGRVRGLGVRGIPVFLVDGRELAGAQSEEVLFAALAGTKGRVRAG</sequence>
<dbReference type="PANTHER" id="PTHR13887">
    <property type="entry name" value="GLUTATHIONE S-TRANSFERASE KAPPA"/>
    <property type="match status" value="1"/>
</dbReference>
<evidence type="ECO:0000313" key="2">
    <source>
        <dbReference type="EMBL" id="KAB2350916.1"/>
    </source>
</evidence>
<dbReference type="SUPFAM" id="SSF52833">
    <property type="entry name" value="Thioredoxin-like"/>
    <property type="match status" value="1"/>
</dbReference>
<accession>A0A6H9YSC8</accession>
<proteinExistence type="predicted"/>
<dbReference type="GO" id="GO:0016491">
    <property type="term" value="F:oxidoreductase activity"/>
    <property type="evidence" value="ECO:0007669"/>
    <property type="project" value="InterPro"/>
</dbReference>